<gene>
    <name evidence="1" type="ORF">TPAR_08626</name>
</gene>
<dbReference type="AlphaFoldDB" id="A0A2S4KLV3"/>
<organism evidence="1 2">
    <name type="scientific">Tolypocladium paradoxum</name>
    <dbReference type="NCBI Taxonomy" id="94208"/>
    <lineage>
        <taxon>Eukaryota</taxon>
        <taxon>Fungi</taxon>
        <taxon>Dikarya</taxon>
        <taxon>Ascomycota</taxon>
        <taxon>Pezizomycotina</taxon>
        <taxon>Sordariomycetes</taxon>
        <taxon>Hypocreomycetidae</taxon>
        <taxon>Hypocreales</taxon>
        <taxon>Ophiocordycipitaceae</taxon>
        <taxon>Tolypocladium</taxon>
    </lineage>
</organism>
<dbReference type="InterPro" id="IPR017853">
    <property type="entry name" value="GH"/>
</dbReference>
<accession>A0A2S4KLV3</accession>
<comment type="caution">
    <text evidence="1">The sequence shown here is derived from an EMBL/GenBank/DDBJ whole genome shotgun (WGS) entry which is preliminary data.</text>
</comment>
<sequence>MQSFPDASQPLDVCRELDSGSNFTTMESATLRNLDLSGRSRTGLRGIGKAKVFIGTLASSADGDQGYVDANTLVGAIQGVKNMNLPNYSSATLWEAQLALKNGN</sequence>
<name>A0A2S4KLV3_9HYPO</name>
<proteinExistence type="predicted"/>
<keyword evidence="1" id="KW-0378">Hydrolase</keyword>
<dbReference type="OrthoDB" id="2425929at2759"/>
<keyword evidence="2" id="KW-1185">Reference proteome</keyword>
<dbReference type="SUPFAM" id="SSF51445">
    <property type="entry name" value="(Trans)glycosidases"/>
    <property type="match status" value="1"/>
</dbReference>
<dbReference type="Gene3D" id="3.20.20.80">
    <property type="entry name" value="Glycosidases"/>
    <property type="match status" value="1"/>
</dbReference>
<protein>
    <submittedName>
        <fullName evidence="1">Glycosylhydrolase family 18-1</fullName>
    </submittedName>
</protein>
<evidence type="ECO:0000313" key="1">
    <source>
        <dbReference type="EMBL" id="POR31163.1"/>
    </source>
</evidence>
<evidence type="ECO:0000313" key="2">
    <source>
        <dbReference type="Proteomes" id="UP000237481"/>
    </source>
</evidence>
<dbReference type="Proteomes" id="UP000237481">
    <property type="component" value="Unassembled WGS sequence"/>
</dbReference>
<dbReference type="EMBL" id="PKSG01001086">
    <property type="protein sequence ID" value="POR31163.1"/>
    <property type="molecule type" value="Genomic_DNA"/>
</dbReference>
<reference evidence="1 2" key="1">
    <citation type="submission" date="2018-01" db="EMBL/GenBank/DDBJ databases">
        <title>Harnessing the power of phylogenomics to disentangle the directionality and signatures of interkingdom host jumping in the parasitic fungal genus Tolypocladium.</title>
        <authorList>
            <person name="Quandt C.A."/>
            <person name="Patterson W."/>
            <person name="Spatafora J.W."/>
        </authorList>
    </citation>
    <scope>NUCLEOTIDE SEQUENCE [LARGE SCALE GENOMIC DNA]</scope>
    <source>
        <strain evidence="1 2">NRBC 100945</strain>
    </source>
</reference>
<dbReference type="GO" id="GO:0016787">
    <property type="term" value="F:hydrolase activity"/>
    <property type="evidence" value="ECO:0007669"/>
    <property type="project" value="UniProtKB-KW"/>
</dbReference>